<dbReference type="Proteomes" id="UP000552836">
    <property type="component" value="Unassembled WGS sequence"/>
</dbReference>
<dbReference type="EMBL" id="BMMI01000001">
    <property type="protein sequence ID" value="GGL54055.1"/>
    <property type="molecule type" value="Genomic_DNA"/>
</dbReference>
<evidence type="ECO:0000256" key="3">
    <source>
        <dbReference type="ARBA" id="ARBA00023002"/>
    </source>
</evidence>
<dbReference type="InterPro" id="IPR015889">
    <property type="entry name" value="Intradiol_dOase_core"/>
</dbReference>
<feature type="region of interest" description="Disordered" evidence="4">
    <location>
        <begin position="1"/>
        <end position="37"/>
    </location>
</feature>
<keyword evidence="3 7" id="KW-0560">Oxidoreductase</keyword>
<dbReference type="EMBL" id="JAAMPA010000001">
    <property type="protein sequence ID" value="NIH67338.1"/>
    <property type="molecule type" value="Genomic_DNA"/>
</dbReference>
<reference evidence="6" key="4">
    <citation type="submission" date="2024-05" db="EMBL/GenBank/DDBJ databases">
        <authorList>
            <person name="Sun Q."/>
            <person name="Zhou Y."/>
        </authorList>
    </citation>
    <scope>NUCLEOTIDE SEQUENCE</scope>
    <source>
        <strain evidence="6">CGMCC 4.5581</strain>
    </source>
</reference>
<organism evidence="7 8">
    <name type="scientific">Modestobacter marinus</name>
    <dbReference type="NCBI Taxonomy" id="477641"/>
    <lineage>
        <taxon>Bacteria</taxon>
        <taxon>Bacillati</taxon>
        <taxon>Actinomycetota</taxon>
        <taxon>Actinomycetes</taxon>
        <taxon>Geodermatophilales</taxon>
        <taxon>Geodermatophilaceae</taxon>
        <taxon>Modestobacter</taxon>
    </lineage>
</organism>
<protein>
    <submittedName>
        <fullName evidence="7">Protocatechuate 3,4-dioxygenase alpha subunit</fullName>
        <ecNumber evidence="7">1.13.11.3</ecNumber>
    </submittedName>
    <submittedName>
        <fullName evidence="6">Protocatechuate 3,4-dioxygenase subunit alpha</fullName>
    </submittedName>
</protein>
<dbReference type="PANTHER" id="PTHR33711:SF9">
    <property type="entry name" value="PROTOCATECHUATE 3,4-DIOXYGENASE ALPHA CHAIN"/>
    <property type="match status" value="1"/>
</dbReference>
<dbReference type="EC" id="1.13.11.3" evidence="7"/>
<dbReference type="GO" id="GO:0008199">
    <property type="term" value="F:ferric iron binding"/>
    <property type="evidence" value="ECO:0007669"/>
    <property type="project" value="InterPro"/>
</dbReference>
<keyword evidence="9" id="KW-1185">Reference proteome</keyword>
<dbReference type="NCBIfam" id="TIGR02423">
    <property type="entry name" value="protocat_alph"/>
    <property type="match status" value="1"/>
</dbReference>
<evidence type="ECO:0000313" key="9">
    <source>
        <dbReference type="Proteomes" id="UP000648663"/>
    </source>
</evidence>
<evidence type="ECO:0000256" key="4">
    <source>
        <dbReference type="SAM" id="MobiDB-lite"/>
    </source>
</evidence>
<evidence type="ECO:0000313" key="6">
    <source>
        <dbReference type="EMBL" id="GGL54055.1"/>
    </source>
</evidence>
<dbReference type="Proteomes" id="UP000648663">
    <property type="component" value="Unassembled WGS sequence"/>
</dbReference>
<comment type="similarity">
    <text evidence="1">Belongs to the intradiol ring-cleavage dioxygenase family.</text>
</comment>
<proteinExistence type="inferred from homology"/>
<dbReference type="InterPro" id="IPR012786">
    <property type="entry name" value="Protocat_dOase_a"/>
</dbReference>
<dbReference type="InterPro" id="IPR000627">
    <property type="entry name" value="Intradiol_dOase_C"/>
</dbReference>
<evidence type="ECO:0000259" key="5">
    <source>
        <dbReference type="Pfam" id="PF00775"/>
    </source>
</evidence>
<dbReference type="PANTHER" id="PTHR33711">
    <property type="entry name" value="DIOXYGENASE, PUTATIVE (AFU_ORTHOLOGUE AFUA_2G02910)-RELATED"/>
    <property type="match status" value="1"/>
</dbReference>
<dbReference type="Gene3D" id="2.60.130.10">
    <property type="entry name" value="Aromatic compound dioxygenase"/>
    <property type="match status" value="1"/>
</dbReference>
<gene>
    <name evidence="6" type="primary">pcaG</name>
    <name evidence="7" type="ORF">FB380_001784</name>
    <name evidence="6" type="ORF">GCM10011589_07600</name>
</gene>
<dbReference type="SUPFAM" id="SSF49482">
    <property type="entry name" value="Aromatic compound dioxygenase"/>
    <property type="match status" value="1"/>
</dbReference>
<sequence length="227" mass="24166">MSADRLSPLVLAADESNDRRQGTPRRGTGFLTEPFRLGTTPSSTVGPYLAIGLTWADGPDVVAEGTPGAIWLRGRVFDGNGDLVPDGMIETWQADPDGRFDHPDDPRGAVATPGFRGVGRSHTVEPAGEYAVRTLKPGRLPDGEGGLQAPHVDVSVFARGLLDRLVTRIYFADEAEANAEDAVLRSLPDDASRATLIARPSADGYVLDIHLQACAAKGMDETVFFAV</sequence>
<reference evidence="7 8" key="3">
    <citation type="submission" date="2020-02" db="EMBL/GenBank/DDBJ databases">
        <title>Sequencing the genomes of 1000 actinobacteria strains.</title>
        <authorList>
            <person name="Klenk H.-P."/>
        </authorList>
    </citation>
    <scope>NUCLEOTIDE SEQUENCE [LARGE SCALE GENOMIC DNA]</scope>
    <source>
        <strain evidence="7 8">DSM 45201</strain>
    </source>
</reference>
<dbReference type="GO" id="GO:0018578">
    <property type="term" value="F:protocatechuate 3,4-dioxygenase activity"/>
    <property type="evidence" value="ECO:0007669"/>
    <property type="project" value="UniProtKB-EC"/>
</dbReference>
<accession>A0A846LPQ0</accession>
<evidence type="ECO:0000256" key="1">
    <source>
        <dbReference type="ARBA" id="ARBA00007825"/>
    </source>
</evidence>
<name>A0A846LPQ0_9ACTN</name>
<evidence type="ECO:0000256" key="2">
    <source>
        <dbReference type="ARBA" id="ARBA00022964"/>
    </source>
</evidence>
<evidence type="ECO:0000313" key="8">
    <source>
        <dbReference type="Proteomes" id="UP000552836"/>
    </source>
</evidence>
<dbReference type="AlphaFoldDB" id="A0A846LPQ0"/>
<feature type="domain" description="Intradiol ring-cleavage dioxygenases" evidence="5">
    <location>
        <begin position="69"/>
        <end position="200"/>
    </location>
</feature>
<reference evidence="9" key="2">
    <citation type="journal article" date="2019" name="Int. J. Syst. Evol. Microbiol.">
        <title>The Global Catalogue of Microorganisms (GCM) 10K type strain sequencing project: providing services to taxonomists for standard genome sequencing and annotation.</title>
        <authorList>
            <consortium name="The Broad Institute Genomics Platform"/>
            <consortium name="The Broad Institute Genome Sequencing Center for Infectious Disease"/>
            <person name="Wu L."/>
            <person name="Ma J."/>
        </authorList>
    </citation>
    <scope>NUCLEOTIDE SEQUENCE [LARGE SCALE GENOMIC DNA]</scope>
    <source>
        <strain evidence="9">CGMCC 4.5581</strain>
    </source>
</reference>
<dbReference type="InterPro" id="IPR050770">
    <property type="entry name" value="Intradiol_RC_Dioxygenase"/>
</dbReference>
<evidence type="ECO:0000313" key="7">
    <source>
        <dbReference type="EMBL" id="NIH67338.1"/>
    </source>
</evidence>
<reference evidence="6" key="1">
    <citation type="journal article" date="2014" name="Int. J. Syst. Evol. Microbiol.">
        <title>Complete genome of a new Firmicutes species belonging to the dominant human colonic microbiota ('Ruminococcus bicirculans') reveals two chromosomes and a selective capacity to utilize plant glucans.</title>
        <authorList>
            <consortium name="NISC Comparative Sequencing Program"/>
            <person name="Wegmann U."/>
            <person name="Louis P."/>
            <person name="Goesmann A."/>
            <person name="Henrissat B."/>
            <person name="Duncan S.H."/>
            <person name="Flint H.J."/>
        </authorList>
    </citation>
    <scope>NUCLEOTIDE SEQUENCE</scope>
    <source>
        <strain evidence="6">CGMCC 4.5581</strain>
    </source>
</reference>
<dbReference type="Pfam" id="PF00775">
    <property type="entry name" value="Dioxygenase_C"/>
    <property type="match status" value="1"/>
</dbReference>
<comment type="caution">
    <text evidence="7">The sequence shown here is derived from an EMBL/GenBank/DDBJ whole genome shotgun (WGS) entry which is preliminary data.</text>
</comment>
<keyword evidence="2 7" id="KW-0223">Dioxygenase</keyword>
<dbReference type="RefSeq" id="WP_166754771.1">
    <property type="nucleotide sequence ID" value="NZ_BAABJU010000001.1"/>
</dbReference>